<keyword evidence="3" id="KW-1185">Reference proteome</keyword>
<dbReference type="AlphaFoldDB" id="A0AAE1BRZ8"/>
<evidence type="ECO:0000256" key="1">
    <source>
        <dbReference type="SAM" id="MobiDB-lite"/>
    </source>
</evidence>
<accession>A0AAE1BRZ8</accession>
<organism evidence="2 3">
    <name type="scientific">Petrolisthes cinctipes</name>
    <name type="common">Flat porcelain crab</name>
    <dbReference type="NCBI Taxonomy" id="88211"/>
    <lineage>
        <taxon>Eukaryota</taxon>
        <taxon>Metazoa</taxon>
        <taxon>Ecdysozoa</taxon>
        <taxon>Arthropoda</taxon>
        <taxon>Crustacea</taxon>
        <taxon>Multicrustacea</taxon>
        <taxon>Malacostraca</taxon>
        <taxon>Eumalacostraca</taxon>
        <taxon>Eucarida</taxon>
        <taxon>Decapoda</taxon>
        <taxon>Pleocyemata</taxon>
        <taxon>Anomura</taxon>
        <taxon>Galatheoidea</taxon>
        <taxon>Porcellanidae</taxon>
        <taxon>Petrolisthes</taxon>
    </lineage>
</organism>
<reference evidence="2" key="1">
    <citation type="submission" date="2023-10" db="EMBL/GenBank/DDBJ databases">
        <title>Genome assemblies of two species of porcelain crab, Petrolisthes cinctipes and Petrolisthes manimaculis (Anomura: Porcellanidae).</title>
        <authorList>
            <person name="Angst P."/>
        </authorList>
    </citation>
    <scope>NUCLEOTIDE SEQUENCE</scope>
    <source>
        <strain evidence="2">PB745_01</strain>
        <tissue evidence="2">Gill</tissue>
    </source>
</reference>
<proteinExistence type="predicted"/>
<feature type="compositionally biased region" description="Basic residues" evidence="1">
    <location>
        <begin position="53"/>
        <end position="64"/>
    </location>
</feature>
<evidence type="ECO:0000313" key="3">
    <source>
        <dbReference type="Proteomes" id="UP001286313"/>
    </source>
</evidence>
<dbReference type="Proteomes" id="UP001286313">
    <property type="component" value="Unassembled WGS sequence"/>
</dbReference>
<gene>
    <name evidence="2" type="ORF">Pcinc_039236</name>
</gene>
<feature type="compositionally biased region" description="Basic and acidic residues" evidence="1">
    <location>
        <begin position="65"/>
        <end position="74"/>
    </location>
</feature>
<dbReference type="EMBL" id="JAWQEG010006642">
    <property type="protein sequence ID" value="KAK3854269.1"/>
    <property type="molecule type" value="Genomic_DNA"/>
</dbReference>
<comment type="caution">
    <text evidence="2">The sequence shown here is derived from an EMBL/GenBank/DDBJ whole genome shotgun (WGS) entry which is preliminary data.</text>
</comment>
<feature type="region of interest" description="Disordered" evidence="1">
    <location>
        <begin position="1"/>
        <end position="20"/>
    </location>
</feature>
<sequence length="239" mass="26553">MRMKASEAKGVYRRGEEEEQCSSVQGESGRWWCIGQGRSWIGEGQGGGGAGRGRGRGRGRKGSRAGKELGQERRWGRKGAGTGKTRSFHALTRLNHALPSHVTPCLPSPSHASTMLCLSLHYTPSDMLFPRPHTTTRTVFKYLTRLLPHTSLHAFPRPHTTSRTLFKYLTRLLPPSHVTPCLPTPSHNFTHPLQVLLTRALTCLHTTASTPYTQVPNITITSTLHVYTTTYQLGQTYLN</sequence>
<evidence type="ECO:0000313" key="2">
    <source>
        <dbReference type="EMBL" id="KAK3854269.1"/>
    </source>
</evidence>
<feature type="region of interest" description="Disordered" evidence="1">
    <location>
        <begin position="43"/>
        <end position="84"/>
    </location>
</feature>
<protein>
    <submittedName>
        <fullName evidence="2">Uncharacterized protein</fullName>
    </submittedName>
</protein>
<name>A0AAE1BRZ8_PETCI</name>
<feature type="compositionally biased region" description="Gly residues" evidence="1">
    <location>
        <begin position="43"/>
        <end position="52"/>
    </location>
</feature>